<gene>
    <name evidence="4" type="ORF">POM99_18430</name>
</gene>
<keyword evidence="5" id="KW-1185">Reference proteome</keyword>
<comment type="similarity">
    <text evidence="1">Belongs to the transferase hexapeptide repeat family.</text>
</comment>
<dbReference type="InterPro" id="IPR051159">
    <property type="entry name" value="Hexapeptide_acetyltransf"/>
</dbReference>
<dbReference type="PANTHER" id="PTHR23416:SF23">
    <property type="entry name" value="ACETYLTRANSFERASE C18B11.09C-RELATED"/>
    <property type="match status" value="1"/>
</dbReference>
<dbReference type="Pfam" id="PF00132">
    <property type="entry name" value="Hexapep"/>
    <property type="match status" value="1"/>
</dbReference>
<name>A0ABT6CMN4_9SPHN</name>
<evidence type="ECO:0000256" key="1">
    <source>
        <dbReference type="ARBA" id="ARBA00007274"/>
    </source>
</evidence>
<keyword evidence="4" id="KW-0012">Acyltransferase</keyword>
<accession>A0ABT6CMN4</accession>
<organism evidence="4 5">
    <name type="scientific">Novosphingobium cyanobacteriorum</name>
    <dbReference type="NCBI Taxonomy" id="3024215"/>
    <lineage>
        <taxon>Bacteria</taxon>
        <taxon>Pseudomonadati</taxon>
        <taxon>Pseudomonadota</taxon>
        <taxon>Alphaproteobacteria</taxon>
        <taxon>Sphingomonadales</taxon>
        <taxon>Sphingomonadaceae</taxon>
        <taxon>Novosphingobium</taxon>
    </lineage>
</organism>
<dbReference type="Gene3D" id="2.160.10.10">
    <property type="entry name" value="Hexapeptide repeat proteins"/>
    <property type="match status" value="1"/>
</dbReference>
<dbReference type="CDD" id="cd04647">
    <property type="entry name" value="LbH_MAT_like"/>
    <property type="match status" value="1"/>
</dbReference>
<evidence type="ECO:0000313" key="4">
    <source>
        <dbReference type="EMBL" id="MDF8335185.1"/>
    </source>
</evidence>
<evidence type="ECO:0000313" key="5">
    <source>
        <dbReference type="Proteomes" id="UP001222770"/>
    </source>
</evidence>
<dbReference type="RefSeq" id="WP_277280072.1">
    <property type="nucleotide sequence ID" value="NZ_JAROCY010000022.1"/>
</dbReference>
<dbReference type="PANTHER" id="PTHR23416">
    <property type="entry name" value="SIALIC ACID SYNTHASE-RELATED"/>
    <property type="match status" value="1"/>
</dbReference>
<dbReference type="GO" id="GO:0016746">
    <property type="term" value="F:acyltransferase activity"/>
    <property type="evidence" value="ECO:0007669"/>
    <property type="project" value="UniProtKB-KW"/>
</dbReference>
<dbReference type="InterPro" id="IPR011004">
    <property type="entry name" value="Trimer_LpxA-like_sf"/>
</dbReference>
<dbReference type="Proteomes" id="UP001222770">
    <property type="component" value="Unassembled WGS sequence"/>
</dbReference>
<keyword evidence="2" id="KW-0808">Transferase</keyword>
<dbReference type="InterPro" id="IPR001451">
    <property type="entry name" value="Hexapep"/>
</dbReference>
<evidence type="ECO:0000256" key="3">
    <source>
        <dbReference type="SAM" id="MobiDB-lite"/>
    </source>
</evidence>
<evidence type="ECO:0000256" key="2">
    <source>
        <dbReference type="ARBA" id="ARBA00022679"/>
    </source>
</evidence>
<sequence>MRQYGFAPRVRTYLYRRLISLVRLYYNRFWGTQIGEGTRISLTAKIDKTYPHGVRIGRFSAVTFRSSIMTHDFVNGVHLDTTIGDYCFIGAHSVIMPGVTIGDHCIIGAGSVVLRDIPANSLAFGNPARVIERNIMTGVFGARIRDPAAARSVPSEPDSGADGSSAPATMA</sequence>
<reference evidence="4 5" key="1">
    <citation type="submission" date="2023-03" db="EMBL/GenBank/DDBJ databases">
        <title>Novosphingobium cyanobacteriorum sp. nov., isolated from a eutrophic reservoir during the Microcystis bloom period.</title>
        <authorList>
            <person name="Kang M."/>
            <person name="Le V."/>
            <person name="Ko S.-R."/>
            <person name="Lee S.-A."/>
            <person name="Ahn C.-Y."/>
        </authorList>
    </citation>
    <scope>NUCLEOTIDE SEQUENCE [LARGE SCALE GENOMIC DNA]</scope>
    <source>
        <strain evidence="4 5">HBC54</strain>
    </source>
</reference>
<dbReference type="SUPFAM" id="SSF51161">
    <property type="entry name" value="Trimeric LpxA-like enzymes"/>
    <property type="match status" value="1"/>
</dbReference>
<comment type="caution">
    <text evidence="4">The sequence shown here is derived from an EMBL/GenBank/DDBJ whole genome shotgun (WGS) entry which is preliminary data.</text>
</comment>
<feature type="region of interest" description="Disordered" evidence="3">
    <location>
        <begin position="149"/>
        <end position="171"/>
    </location>
</feature>
<protein>
    <submittedName>
        <fullName evidence="4">Acyltransferase</fullName>
    </submittedName>
</protein>
<dbReference type="EMBL" id="JAROCY010000022">
    <property type="protein sequence ID" value="MDF8335185.1"/>
    <property type="molecule type" value="Genomic_DNA"/>
</dbReference>
<proteinExistence type="inferred from homology"/>